<dbReference type="OrthoDB" id="9788539at2"/>
<name>A0A517XXY2_9BACT</name>
<evidence type="ECO:0000256" key="1">
    <source>
        <dbReference type="ARBA" id="ARBA00005750"/>
    </source>
</evidence>
<reference evidence="5 6" key="1">
    <citation type="submission" date="2019-02" db="EMBL/GenBank/DDBJ databases">
        <title>Deep-cultivation of Planctomycetes and their phenomic and genomic characterization uncovers novel biology.</title>
        <authorList>
            <person name="Wiegand S."/>
            <person name="Jogler M."/>
            <person name="Boedeker C."/>
            <person name="Pinto D."/>
            <person name="Vollmers J."/>
            <person name="Rivas-Marin E."/>
            <person name="Kohn T."/>
            <person name="Peeters S.H."/>
            <person name="Heuer A."/>
            <person name="Rast P."/>
            <person name="Oberbeckmann S."/>
            <person name="Bunk B."/>
            <person name="Jeske O."/>
            <person name="Meyerdierks A."/>
            <person name="Storesund J.E."/>
            <person name="Kallscheuer N."/>
            <person name="Luecker S."/>
            <person name="Lage O.M."/>
            <person name="Pohl T."/>
            <person name="Merkel B.J."/>
            <person name="Hornburger P."/>
            <person name="Mueller R.-W."/>
            <person name="Bruemmer F."/>
            <person name="Labrenz M."/>
            <person name="Spormann A.M."/>
            <person name="Op den Camp H."/>
            <person name="Overmann J."/>
            <person name="Amann R."/>
            <person name="Jetten M.S.M."/>
            <person name="Mascher T."/>
            <person name="Medema M.H."/>
            <person name="Devos D.P."/>
            <person name="Kaster A.-K."/>
            <person name="Ovreas L."/>
            <person name="Rohde M."/>
            <person name="Galperin M.Y."/>
            <person name="Jogler C."/>
        </authorList>
    </citation>
    <scope>NUCLEOTIDE SEQUENCE [LARGE SCALE GENOMIC DNA]</scope>
    <source>
        <strain evidence="5 6">ETA_A1</strain>
    </source>
</reference>
<dbReference type="InterPro" id="IPR016667">
    <property type="entry name" value="Caps_polysacc_synth_CpsB/CapC"/>
</dbReference>
<organism evidence="5 6">
    <name type="scientific">Urbifossiella limnaea</name>
    <dbReference type="NCBI Taxonomy" id="2528023"/>
    <lineage>
        <taxon>Bacteria</taxon>
        <taxon>Pseudomonadati</taxon>
        <taxon>Planctomycetota</taxon>
        <taxon>Planctomycetia</taxon>
        <taxon>Gemmatales</taxon>
        <taxon>Gemmataceae</taxon>
        <taxon>Urbifossiella</taxon>
    </lineage>
</organism>
<dbReference type="PIRSF" id="PIRSF016557">
    <property type="entry name" value="Caps_synth_CpsB"/>
    <property type="match status" value="1"/>
</dbReference>
<dbReference type="EC" id="3.1.3.48" evidence="2"/>
<dbReference type="Pfam" id="PF19567">
    <property type="entry name" value="CpsB_CapC"/>
    <property type="match status" value="1"/>
</dbReference>
<dbReference type="RefSeq" id="WP_145242023.1">
    <property type="nucleotide sequence ID" value="NZ_CP036273.1"/>
</dbReference>
<dbReference type="GO" id="GO:0030145">
    <property type="term" value="F:manganese ion binding"/>
    <property type="evidence" value="ECO:0007669"/>
    <property type="project" value="InterPro"/>
</dbReference>
<dbReference type="PANTHER" id="PTHR39181">
    <property type="entry name" value="TYROSINE-PROTEIN PHOSPHATASE YWQE"/>
    <property type="match status" value="1"/>
</dbReference>
<gene>
    <name evidence="5" type="primary">ywqE</name>
    <name evidence="5" type="ORF">ETAA1_43310</name>
</gene>
<evidence type="ECO:0000313" key="5">
    <source>
        <dbReference type="EMBL" id="QDU22353.1"/>
    </source>
</evidence>
<protein>
    <recommendedName>
        <fullName evidence="2">protein-tyrosine-phosphatase</fullName>
        <ecNumber evidence="2">3.1.3.48</ecNumber>
    </recommendedName>
</protein>
<evidence type="ECO:0000313" key="6">
    <source>
        <dbReference type="Proteomes" id="UP000319576"/>
    </source>
</evidence>
<keyword evidence="3 5" id="KW-0378">Hydrolase</keyword>
<comment type="catalytic activity">
    <reaction evidence="4">
        <text>O-phospho-L-tyrosyl-[protein] + H2O = L-tyrosyl-[protein] + phosphate</text>
        <dbReference type="Rhea" id="RHEA:10684"/>
        <dbReference type="Rhea" id="RHEA-COMP:10136"/>
        <dbReference type="Rhea" id="RHEA-COMP:20101"/>
        <dbReference type="ChEBI" id="CHEBI:15377"/>
        <dbReference type="ChEBI" id="CHEBI:43474"/>
        <dbReference type="ChEBI" id="CHEBI:46858"/>
        <dbReference type="ChEBI" id="CHEBI:61978"/>
        <dbReference type="EC" id="3.1.3.48"/>
    </reaction>
</comment>
<dbReference type="EMBL" id="CP036273">
    <property type="protein sequence ID" value="QDU22353.1"/>
    <property type="molecule type" value="Genomic_DNA"/>
</dbReference>
<keyword evidence="6" id="KW-1185">Reference proteome</keyword>
<comment type="similarity">
    <text evidence="1">Belongs to the metallo-dependent hydrolases superfamily. CpsB/CapC family.</text>
</comment>
<proteinExistence type="inferred from homology"/>
<evidence type="ECO:0000256" key="4">
    <source>
        <dbReference type="ARBA" id="ARBA00051722"/>
    </source>
</evidence>
<dbReference type="Proteomes" id="UP000319576">
    <property type="component" value="Chromosome"/>
</dbReference>
<sequence length="256" mass="27156">MPLADTHVHLLAGLDDGPASMSEAVAMCRFLVAEGAGLATALAHQNPDYPENTPERLRAAAVALAAELQRKKVKLAVRPTGEVMLGPDTLADWHAGRLLTVGDTGAYLLVEMPHRDFVDVLPLAAAVAPTRLVIAHAERYTPLLFDPPRAAAWVAAGCLLQVTASALADPWDDDMAGGLREWADAGMIHLIGSDGHGIDRRRPLLAEGYRALRGLAGRAAARRAGEEWGAAVLRGSALPVPMPAVRRSWFARVLGA</sequence>
<dbReference type="Gene3D" id="3.20.20.140">
    <property type="entry name" value="Metal-dependent hydrolases"/>
    <property type="match status" value="1"/>
</dbReference>
<dbReference type="GO" id="GO:0004725">
    <property type="term" value="F:protein tyrosine phosphatase activity"/>
    <property type="evidence" value="ECO:0007669"/>
    <property type="project" value="UniProtKB-EC"/>
</dbReference>
<dbReference type="PANTHER" id="PTHR39181:SF1">
    <property type="entry name" value="TYROSINE-PROTEIN PHOSPHATASE YWQE"/>
    <property type="match status" value="1"/>
</dbReference>
<accession>A0A517XXY2</accession>
<dbReference type="KEGG" id="uli:ETAA1_43310"/>
<evidence type="ECO:0000256" key="3">
    <source>
        <dbReference type="ARBA" id="ARBA00022801"/>
    </source>
</evidence>
<evidence type="ECO:0000256" key="2">
    <source>
        <dbReference type="ARBA" id="ARBA00013064"/>
    </source>
</evidence>
<dbReference type="AlphaFoldDB" id="A0A517XXY2"/>